<dbReference type="InterPro" id="IPR001496">
    <property type="entry name" value="SOCS_box"/>
</dbReference>
<dbReference type="GO" id="GO:0005942">
    <property type="term" value="C:phosphatidylinositol 3-kinase complex"/>
    <property type="evidence" value="ECO:0007669"/>
    <property type="project" value="TreeGrafter"/>
</dbReference>
<feature type="domain" description="SOCS box" evidence="8">
    <location>
        <begin position="355"/>
        <end position="412"/>
    </location>
</feature>
<dbReference type="GO" id="GO:0046854">
    <property type="term" value="P:phosphatidylinositol phosphate biosynthetic process"/>
    <property type="evidence" value="ECO:0007669"/>
    <property type="project" value="TreeGrafter"/>
</dbReference>
<comment type="caution">
    <text evidence="9">The sequence shown here is derived from an EMBL/GenBank/DDBJ whole genome shotgun (WGS) entry which is preliminary data.</text>
</comment>
<dbReference type="SMART" id="SM00252">
    <property type="entry name" value="SH2"/>
    <property type="match status" value="1"/>
</dbReference>
<evidence type="ECO:0000256" key="3">
    <source>
        <dbReference type="ARBA" id="ARBA00022786"/>
    </source>
</evidence>
<dbReference type="InterPro" id="IPR036036">
    <property type="entry name" value="SOCS_box-like_dom_sf"/>
</dbReference>
<evidence type="ECO:0008006" key="11">
    <source>
        <dbReference type="Google" id="ProtNLM"/>
    </source>
</evidence>
<dbReference type="PROSITE" id="PS50001">
    <property type="entry name" value="SH2"/>
    <property type="match status" value="1"/>
</dbReference>
<feature type="compositionally biased region" description="Polar residues" evidence="6">
    <location>
        <begin position="20"/>
        <end position="29"/>
    </location>
</feature>
<keyword evidence="1" id="KW-0341">Growth regulation</keyword>
<dbReference type="GO" id="GO:0046935">
    <property type="term" value="F:1-phosphatidylinositol-3-kinase regulator activity"/>
    <property type="evidence" value="ECO:0007669"/>
    <property type="project" value="TreeGrafter"/>
</dbReference>
<evidence type="ECO:0000256" key="2">
    <source>
        <dbReference type="ARBA" id="ARBA00022700"/>
    </source>
</evidence>
<dbReference type="InterPro" id="IPR000980">
    <property type="entry name" value="SH2"/>
</dbReference>
<dbReference type="PANTHER" id="PTHR10155:SF16">
    <property type="entry name" value="SUPPRESSOR OF CYTOKINE SIGNALING 2"/>
    <property type="match status" value="1"/>
</dbReference>
<dbReference type="CDD" id="cd09923">
    <property type="entry name" value="SH2_SOCS_family"/>
    <property type="match status" value="1"/>
</dbReference>
<dbReference type="CDD" id="cd03587">
    <property type="entry name" value="SOCS"/>
    <property type="match status" value="1"/>
</dbReference>
<evidence type="ECO:0000256" key="6">
    <source>
        <dbReference type="SAM" id="MobiDB-lite"/>
    </source>
</evidence>
<accession>A0AAN9BTD2</accession>
<dbReference type="Pfam" id="PF00017">
    <property type="entry name" value="SH2"/>
    <property type="match status" value="1"/>
</dbReference>
<evidence type="ECO:0000313" key="10">
    <source>
        <dbReference type="Proteomes" id="UP001374579"/>
    </source>
</evidence>
<proteinExistence type="predicted"/>
<dbReference type="Pfam" id="PF07525">
    <property type="entry name" value="SOCS_box"/>
    <property type="match status" value="1"/>
</dbReference>
<dbReference type="SMART" id="SM00969">
    <property type="entry name" value="SOCS_box"/>
    <property type="match status" value="1"/>
</dbReference>
<feature type="compositionally biased region" description="Low complexity" evidence="6">
    <location>
        <begin position="147"/>
        <end position="183"/>
    </location>
</feature>
<evidence type="ECO:0000259" key="7">
    <source>
        <dbReference type="PROSITE" id="PS50001"/>
    </source>
</evidence>
<dbReference type="SUPFAM" id="SSF158235">
    <property type="entry name" value="SOCS box-like"/>
    <property type="match status" value="1"/>
</dbReference>
<evidence type="ECO:0000259" key="8">
    <source>
        <dbReference type="PROSITE" id="PS50225"/>
    </source>
</evidence>
<dbReference type="Gene3D" id="1.10.750.20">
    <property type="entry name" value="SOCS box"/>
    <property type="match status" value="1"/>
</dbReference>
<feature type="compositionally biased region" description="Polar residues" evidence="6">
    <location>
        <begin position="37"/>
        <end position="63"/>
    </location>
</feature>
<dbReference type="AlphaFoldDB" id="A0AAN9BTD2"/>
<keyword evidence="4 5" id="KW-0727">SH2 domain</keyword>
<dbReference type="PROSITE" id="PS50225">
    <property type="entry name" value="SOCS"/>
    <property type="match status" value="1"/>
</dbReference>
<dbReference type="Gene3D" id="3.30.505.10">
    <property type="entry name" value="SH2 domain"/>
    <property type="match status" value="1"/>
</dbReference>
<dbReference type="InterPro" id="IPR036860">
    <property type="entry name" value="SH2_dom_sf"/>
</dbReference>
<evidence type="ECO:0000256" key="4">
    <source>
        <dbReference type="ARBA" id="ARBA00022999"/>
    </source>
</evidence>
<gene>
    <name evidence="9" type="ORF">V1264_011074</name>
</gene>
<reference evidence="9 10" key="1">
    <citation type="submission" date="2024-02" db="EMBL/GenBank/DDBJ databases">
        <title>Chromosome-scale genome assembly of the rough periwinkle Littorina saxatilis.</title>
        <authorList>
            <person name="De Jode A."/>
            <person name="Faria R."/>
            <person name="Formenti G."/>
            <person name="Sims Y."/>
            <person name="Smith T.P."/>
            <person name="Tracey A."/>
            <person name="Wood J.M.D."/>
            <person name="Zagrodzka Z.B."/>
            <person name="Johannesson K."/>
            <person name="Butlin R.K."/>
            <person name="Leder E.H."/>
        </authorList>
    </citation>
    <scope>NUCLEOTIDE SEQUENCE [LARGE SCALE GENOMIC DNA]</scope>
    <source>
        <strain evidence="9">Snail1</strain>
        <tissue evidence="9">Muscle</tissue>
    </source>
</reference>
<keyword evidence="3" id="KW-0833">Ubl conjugation pathway</keyword>
<feature type="region of interest" description="Disordered" evidence="6">
    <location>
        <begin position="192"/>
        <end position="211"/>
    </location>
</feature>
<dbReference type="EMBL" id="JBAMIC010000002">
    <property type="protein sequence ID" value="KAK7111442.1"/>
    <property type="molecule type" value="Genomic_DNA"/>
</dbReference>
<dbReference type="PANTHER" id="PTHR10155">
    <property type="entry name" value="PHOSPHATIDYLINOSITOL 3-KINASE REGULATORY SUBUNIT"/>
    <property type="match status" value="1"/>
</dbReference>
<dbReference type="GO" id="GO:0035556">
    <property type="term" value="P:intracellular signal transduction"/>
    <property type="evidence" value="ECO:0007669"/>
    <property type="project" value="InterPro"/>
</dbReference>
<dbReference type="Proteomes" id="UP001374579">
    <property type="component" value="Unassembled WGS sequence"/>
</dbReference>
<organism evidence="9 10">
    <name type="scientific">Littorina saxatilis</name>
    <dbReference type="NCBI Taxonomy" id="31220"/>
    <lineage>
        <taxon>Eukaryota</taxon>
        <taxon>Metazoa</taxon>
        <taxon>Spiralia</taxon>
        <taxon>Lophotrochozoa</taxon>
        <taxon>Mollusca</taxon>
        <taxon>Gastropoda</taxon>
        <taxon>Caenogastropoda</taxon>
        <taxon>Littorinimorpha</taxon>
        <taxon>Littorinoidea</taxon>
        <taxon>Littorinidae</taxon>
        <taxon>Littorina</taxon>
    </lineage>
</organism>
<feature type="domain" description="SH2" evidence="7">
    <location>
        <begin position="252"/>
        <end position="333"/>
    </location>
</feature>
<feature type="region of interest" description="Disordered" evidence="6">
    <location>
        <begin position="17"/>
        <end position="63"/>
    </location>
</feature>
<dbReference type="SUPFAM" id="SSF55550">
    <property type="entry name" value="SH2 domain"/>
    <property type="match status" value="1"/>
</dbReference>
<name>A0AAN9BTD2_9CAEN</name>
<keyword evidence="2" id="KW-0734">Signal transduction inhibitor</keyword>
<sequence length="413" mass="46384">MVCQSTEAETLTYLLPNPLRNYSPQTHQYKSGAEPQNVRTTKNGSSQQKMPQSSINSHTATQPNVYSSFPTTTSFSSRNSAVSRNDVFTGSSAGSISPRFTHQEQLRVILPSFAPPSPTSSTDEGFRRAVPAASRDTLLQLQPPPRRLSLTPPSPVSLSSPPRQRSILQLQSQSSRRSQSWSSDNSLETDLTAVMPFPGQGGSHSTPCSPTFQSAASNKDYLYLYNHLPRITSDTDYERLGRSMHGLCEGCFYYKDLDSDSARILLQNAPEGTFIVRDSSDPKFLFALTVKTARGATSVRIQYHHGFFQLDCEDQMKRKLPRFETMLDLLNFHVTMCQDKQGSQYRWLEASRKKDMVVRLSTPRRHAPPSLSHLARVTVNRNLEDLHLPSRSTDLLPLPNSMKSYLRAYPYKV</sequence>
<dbReference type="GO" id="GO:0009968">
    <property type="term" value="P:negative regulation of signal transduction"/>
    <property type="evidence" value="ECO:0007669"/>
    <property type="project" value="UniProtKB-KW"/>
</dbReference>
<evidence type="ECO:0000256" key="1">
    <source>
        <dbReference type="ARBA" id="ARBA00022604"/>
    </source>
</evidence>
<keyword evidence="10" id="KW-1185">Reference proteome</keyword>
<protein>
    <recommendedName>
        <fullName evidence="11">Cytokine-inducible SH2-containing protein</fullName>
    </recommendedName>
</protein>
<evidence type="ECO:0000313" key="9">
    <source>
        <dbReference type="EMBL" id="KAK7111442.1"/>
    </source>
</evidence>
<feature type="region of interest" description="Disordered" evidence="6">
    <location>
        <begin position="135"/>
        <end position="185"/>
    </location>
</feature>
<evidence type="ECO:0000256" key="5">
    <source>
        <dbReference type="PROSITE-ProRule" id="PRU00191"/>
    </source>
</evidence>